<proteinExistence type="predicted"/>
<evidence type="ECO:0000313" key="3">
    <source>
        <dbReference type="Proteomes" id="UP000192569"/>
    </source>
</evidence>
<dbReference type="STRING" id="698762.SAMN00808754_3266"/>
<protein>
    <recommendedName>
        <fullName evidence="1">Prenylated flavin chaperone LpdD-like domain-containing protein</fullName>
    </recommendedName>
</protein>
<reference evidence="2 3" key="1">
    <citation type="submission" date="2017-04" db="EMBL/GenBank/DDBJ databases">
        <authorList>
            <person name="Afonso C.L."/>
            <person name="Miller P.J."/>
            <person name="Scott M.A."/>
            <person name="Spackman E."/>
            <person name="Goraichik I."/>
            <person name="Dimitrov K.M."/>
            <person name="Suarez D.L."/>
            <person name="Swayne D.E."/>
        </authorList>
    </citation>
    <scope>NUCLEOTIDE SEQUENCE [LARGE SCALE GENOMIC DNA]</scope>
    <source>
        <strain evidence="2 3">ToBE</strain>
    </source>
</reference>
<dbReference type="Pfam" id="PF21758">
    <property type="entry name" value="PAC_bac"/>
    <property type="match status" value="1"/>
</dbReference>
<evidence type="ECO:0000313" key="2">
    <source>
        <dbReference type="EMBL" id="SMC00079.1"/>
    </source>
</evidence>
<organism evidence="2 3">
    <name type="scientific">Thermanaeromonas toyohensis ToBE</name>
    <dbReference type="NCBI Taxonomy" id="698762"/>
    <lineage>
        <taxon>Bacteria</taxon>
        <taxon>Bacillati</taxon>
        <taxon>Bacillota</taxon>
        <taxon>Clostridia</taxon>
        <taxon>Neomoorellales</taxon>
        <taxon>Neomoorellaceae</taxon>
        <taxon>Thermanaeromonas</taxon>
    </lineage>
</organism>
<dbReference type="EMBL" id="LT838272">
    <property type="protein sequence ID" value="SMC00079.1"/>
    <property type="molecule type" value="Genomic_DNA"/>
</dbReference>
<feature type="domain" description="Prenylated flavin chaperone LpdD-like" evidence="1">
    <location>
        <begin position="8"/>
        <end position="115"/>
    </location>
</feature>
<dbReference type="Proteomes" id="UP000192569">
    <property type="component" value="Chromosome I"/>
</dbReference>
<sequence>MITCWVGKGRFRVFCRLFLTQGGIVAHIFGGERPHVGAVALAVPRPSLEGTGRTSSTASVLTVVGHKDDELARPVALLLAARLGVPAVVVAGVHVDGASRRDIAELVRNSWRAVRGALGVWRRVLFPGP</sequence>
<dbReference type="RefSeq" id="WP_197686535.1">
    <property type="nucleotide sequence ID" value="NZ_LT838272.1"/>
</dbReference>
<dbReference type="InterPro" id="IPR048844">
    <property type="entry name" value="LpdD_chaperone-like"/>
</dbReference>
<gene>
    <name evidence="2" type="ORF">SAMN00808754_3266</name>
</gene>
<name>A0A1W1W375_9FIRM</name>
<dbReference type="AlphaFoldDB" id="A0A1W1W375"/>
<evidence type="ECO:0000259" key="1">
    <source>
        <dbReference type="Pfam" id="PF21758"/>
    </source>
</evidence>
<keyword evidence="3" id="KW-1185">Reference proteome</keyword>
<accession>A0A1W1W375</accession>